<evidence type="ECO:0000256" key="2">
    <source>
        <dbReference type="SAM" id="SignalP"/>
    </source>
</evidence>
<dbReference type="AlphaFoldDB" id="M3UN56"/>
<evidence type="ECO:0000256" key="1">
    <source>
        <dbReference type="SAM" id="MobiDB-lite"/>
    </source>
</evidence>
<dbReference type="EMBL" id="BAOP01000035">
    <property type="protein sequence ID" value="GAC81475.1"/>
    <property type="molecule type" value="Genomic_DNA"/>
</dbReference>
<gene>
    <name evidence="3" type="ORF">GM1_035_00140</name>
</gene>
<comment type="caution">
    <text evidence="3">The sequence shown here is derived from an EMBL/GenBank/DDBJ whole genome shotgun (WGS) entry which is preliminary data.</text>
</comment>
<evidence type="ECO:0000313" key="4">
    <source>
        <dbReference type="Proteomes" id="UP000035009"/>
    </source>
</evidence>
<evidence type="ECO:0000313" key="3">
    <source>
        <dbReference type="EMBL" id="GAC81475.1"/>
    </source>
</evidence>
<feature type="signal peptide" evidence="2">
    <location>
        <begin position="1"/>
        <end position="17"/>
    </location>
</feature>
<reference evidence="3 4" key="1">
    <citation type="submission" date="2013-02" db="EMBL/GenBank/DDBJ databases">
        <title>Whole genome shotgun sequence of Gordonia malaquae NBRC 108250.</title>
        <authorList>
            <person name="Yoshida I."/>
            <person name="Hosoyama A."/>
            <person name="Tsuchikane K."/>
            <person name="Ando Y."/>
            <person name="Baba S."/>
            <person name="Ohji S."/>
            <person name="Hamada M."/>
            <person name="Tamura T."/>
            <person name="Yamazoe A."/>
            <person name="Yamazaki S."/>
            <person name="Fujita N."/>
        </authorList>
    </citation>
    <scope>NUCLEOTIDE SEQUENCE [LARGE SCALE GENOMIC DNA]</scope>
    <source>
        <strain evidence="3 4">NBRC 108250</strain>
    </source>
</reference>
<keyword evidence="2" id="KW-0732">Signal</keyword>
<organism evidence="3 4">
    <name type="scientific">Gordonia malaquae NBRC 108250</name>
    <dbReference type="NCBI Taxonomy" id="1223542"/>
    <lineage>
        <taxon>Bacteria</taxon>
        <taxon>Bacillati</taxon>
        <taxon>Actinomycetota</taxon>
        <taxon>Actinomycetes</taxon>
        <taxon>Mycobacteriales</taxon>
        <taxon>Gordoniaceae</taxon>
        <taxon>Gordonia</taxon>
    </lineage>
</organism>
<feature type="chain" id="PRO_5038892482" description="DUF3558 domain-containing protein" evidence="2">
    <location>
        <begin position="18"/>
        <end position="184"/>
    </location>
</feature>
<dbReference type="OrthoDB" id="4473371at2"/>
<keyword evidence="4" id="KW-1185">Reference proteome</keyword>
<dbReference type="RefSeq" id="WP_008381250.1">
    <property type="nucleotide sequence ID" value="NZ_BAOP01000035.1"/>
</dbReference>
<sequence>MKPGVLILMVTIAVAVAGCGEGGGAVPGLFPGAARQTDDQGRELPFRVTHPRRWNDKNDGTTFEPCTGLAEETLRELMIDPSSAEDAETSDAADRGCRWTYSTPEFRDVVTIQQVVTDSDSASPEPTDVVPHGSDDGSESSCSAQFTHSAAVVTTTAEGPSGNRETLCMLAMYFHVATTKALGI</sequence>
<proteinExistence type="predicted"/>
<dbReference type="PROSITE" id="PS51257">
    <property type="entry name" value="PROKAR_LIPOPROTEIN"/>
    <property type="match status" value="1"/>
</dbReference>
<accession>M3UN56</accession>
<evidence type="ECO:0008006" key="5">
    <source>
        <dbReference type="Google" id="ProtNLM"/>
    </source>
</evidence>
<feature type="region of interest" description="Disordered" evidence="1">
    <location>
        <begin position="116"/>
        <end position="142"/>
    </location>
</feature>
<name>M3UN56_GORML</name>
<protein>
    <recommendedName>
        <fullName evidence="5">DUF3558 domain-containing protein</fullName>
    </recommendedName>
</protein>
<dbReference type="Proteomes" id="UP000035009">
    <property type="component" value="Unassembled WGS sequence"/>
</dbReference>
<dbReference type="STRING" id="410332.SAMN04488550_1563"/>